<dbReference type="InterPro" id="IPR056924">
    <property type="entry name" value="SH3_Tf2-1"/>
</dbReference>
<dbReference type="Gene3D" id="3.30.420.10">
    <property type="entry name" value="Ribonuclease H-like superfamily/Ribonuclease H"/>
    <property type="match status" value="1"/>
</dbReference>
<feature type="domain" description="Tf2-1-like SH3-like" evidence="2">
    <location>
        <begin position="104"/>
        <end position="160"/>
    </location>
</feature>
<accession>A0A0G4FYL5</accession>
<dbReference type="PANTHER" id="PTHR37984">
    <property type="entry name" value="PROTEIN CBG26694"/>
    <property type="match status" value="1"/>
</dbReference>
<evidence type="ECO:0000256" key="1">
    <source>
        <dbReference type="SAM" id="Coils"/>
    </source>
</evidence>
<dbReference type="PhylomeDB" id="A0A0G4FYL5"/>
<dbReference type="AlphaFoldDB" id="A0A0G4FYL5"/>
<dbReference type="GO" id="GO:0003676">
    <property type="term" value="F:nucleic acid binding"/>
    <property type="evidence" value="ECO:0007669"/>
    <property type="project" value="InterPro"/>
</dbReference>
<dbReference type="InterPro" id="IPR036397">
    <property type="entry name" value="RNaseH_sf"/>
</dbReference>
<dbReference type="PANTHER" id="PTHR37984:SF5">
    <property type="entry name" value="PROTEIN NYNRIN-LIKE"/>
    <property type="match status" value="1"/>
</dbReference>
<proteinExistence type="predicted"/>
<feature type="coiled-coil region" evidence="1">
    <location>
        <begin position="62"/>
        <end position="92"/>
    </location>
</feature>
<organism evidence="3">
    <name type="scientific">Chromera velia CCMP2878</name>
    <dbReference type="NCBI Taxonomy" id="1169474"/>
    <lineage>
        <taxon>Eukaryota</taxon>
        <taxon>Sar</taxon>
        <taxon>Alveolata</taxon>
        <taxon>Colpodellida</taxon>
        <taxon>Chromeraceae</taxon>
        <taxon>Chromera</taxon>
    </lineage>
</organism>
<dbReference type="EMBL" id="CDMZ01000717">
    <property type="protein sequence ID" value="CEM20142.1"/>
    <property type="molecule type" value="Genomic_DNA"/>
</dbReference>
<dbReference type="VEuPathDB" id="CryptoDB:Cvel_3878"/>
<protein>
    <recommendedName>
        <fullName evidence="2">Tf2-1-like SH3-like domain-containing protein</fullName>
    </recommendedName>
</protein>
<name>A0A0G4FYL5_9ALVE</name>
<reference evidence="3" key="1">
    <citation type="submission" date="2014-11" db="EMBL/GenBank/DDBJ databases">
        <authorList>
            <person name="Otto D Thomas"/>
            <person name="Naeem Raeece"/>
        </authorList>
    </citation>
    <scope>NUCLEOTIDE SEQUENCE</scope>
</reference>
<dbReference type="Pfam" id="PF24626">
    <property type="entry name" value="SH3_Tf2-1"/>
    <property type="match status" value="1"/>
</dbReference>
<gene>
    <name evidence="3" type="ORF">Cvel_3878</name>
</gene>
<dbReference type="InterPro" id="IPR050951">
    <property type="entry name" value="Retrovirus_Pol_polyprotein"/>
</dbReference>
<keyword evidence="1" id="KW-0175">Coiled coil</keyword>
<evidence type="ECO:0000313" key="3">
    <source>
        <dbReference type="EMBL" id="CEM20142.1"/>
    </source>
</evidence>
<sequence length="163" mass="19337">MLRCFVADHQKDWPQHLKMLAFAVRTSVHKSTGFTPFRVVERRNPLTLPSFLCPYPSSPEASQDLKERVDIIQKVRDRLERARERAAHYSNYNQRRRKEEFKPGDWVMIHKNFFAGAKTPEGDSKKLAYLWYGLFEVDRRVGKVAYELVFPEEVRRHLVLYVV</sequence>
<evidence type="ECO:0000259" key="2">
    <source>
        <dbReference type="Pfam" id="PF24626"/>
    </source>
</evidence>